<evidence type="ECO:0000313" key="2">
    <source>
        <dbReference type="EMBL" id="PWN03492.1"/>
    </source>
</evidence>
<organism evidence="2 3">
    <name type="scientific">Nocardioides silvaticus</name>
    <dbReference type="NCBI Taxonomy" id="2201891"/>
    <lineage>
        <taxon>Bacteria</taxon>
        <taxon>Bacillati</taxon>
        <taxon>Actinomycetota</taxon>
        <taxon>Actinomycetes</taxon>
        <taxon>Propionibacteriales</taxon>
        <taxon>Nocardioidaceae</taxon>
        <taxon>Nocardioides</taxon>
    </lineage>
</organism>
<comment type="caution">
    <text evidence="2">The sequence shown here is derived from an EMBL/GenBank/DDBJ whole genome shotgun (WGS) entry which is preliminary data.</text>
</comment>
<protein>
    <submittedName>
        <fullName evidence="2">Uncharacterized protein</fullName>
    </submittedName>
</protein>
<feature type="transmembrane region" description="Helical" evidence="1">
    <location>
        <begin position="63"/>
        <end position="83"/>
    </location>
</feature>
<keyword evidence="1" id="KW-0472">Membrane</keyword>
<dbReference type="AlphaFoldDB" id="A0A316TMK8"/>
<evidence type="ECO:0000313" key="3">
    <source>
        <dbReference type="Proteomes" id="UP000245507"/>
    </source>
</evidence>
<keyword evidence="1" id="KW-0812">Transmembrane</keyword>
<sequence>MSRRVLQACVRAYPREVRGRDGDELVLLATELAGRHGTAREALGLLRGGWAERRRRAGRGRRIAVGLAAATGSLLAVTAWSAATHPGRVEQETFTCADGCGDVEREVDARVDAGWDCAAENRDGPGTTWRCTLD</sequence>
<name>A0A316TMK8_9ACTN</name>
<keyword evidence="3" id="KW-1185">Reference proteome</keyword>
<dbReference type="Proteomes" id="UP000245507">
    <property type="component" value="Unassembled WGS sequence"/>
</dbReference>
<proteinExistence type="predicted"/>
<dbReference type="EMBL" id="QGDD01000002">
    <property type="protein sequence ID" value="PWN03492.1"/>
    <property type="molecule type" value="Genomic_DNA"/>
</dbReference>
<gene>
    <name evidence="2" type="ORF">DJ010_05080</name>
</gene>
<keyword evidence="1" id="KW-1133">Transmembrane helix</keyword>
<accession>A0A316TMK8</accession>
<dbReference type="RefSeq" id="WP_109692579.1">
    <property type="nucleotide sequence ID" value="NZ_QGDD01000002.1"/>
</dbReference>
<evidence type="ECO:0000256" key="1">
    <source>
        <dbReference type="SAM" id="Phobius"/>
    </source>
</evidence>
<reference evidence="2 3" key="1">
    <citation type="submission" date="2018-05" db="EMBL/GenBank/DDBJ databases">
        <title>Nocardioides silvaticus genome.</title>
        <authorList>
            <person name="Li C."/>
            <person name="Wang G."/>
        </authorList>
    </citation>
    <scope>NUCLEOTIDE SEQUENCE [LARGE SCALE GENOMIC DNA]</scope>
    <source>
        <strain evidence="2 3">CCTCC AB 2018079</strain>
    </source>
</reference>